<dbReference type="RefSeq" id="WP_231003196.1">
    <property type="nucleotide sequence ID" value="NZ_JAJNEC010000004.1"/>
</dbReference>
<evidence type="ECO:0000256" key="4">
    <source>
        <dbReference type="ARBA" id="ARBA00022842"/>
    </source>
</evidence>
<dbReference type="NCBIfam" id="TIGR01509">
    <property type="entry name" value="HAD-SF-IA-v3"/>
    <property type="match status" value="1"/>
</dbReference>
<dbReference type="SFLD" id="SFLDS00003">
    <property type="entry name" value="Haloacid_Dehalogenase"/>
    <property type="match status" value="1"/>
</dbReference>
<dbReference type="SFLD" id="SFLDG01129">
    <property type="entry name" value="C1.5:_HAD__Beta-PGM__Phosphata"/>
    <property type="match status" value="1"/>
</dbReference>
<keyword evidence="7" id="KW-1185">Reference proteome</keyword>
<evidence type="ECO:0000313" key="6">
    <source>
        <dbReference type="EMBL" id="MCD2422293.1"/>
    </source>
</evidence>
<name>A0ABS8PMG2_9BACT</name>
<dbReference type="CDD" id="cd07505">
    <property type="entry name" value="HAD_BPGM-like"/>
    <property type="match status" value="1"/>
</dbReference>
<dbReference type="Gene3D" id="1.10.150.240">
    <property type="entry name" value="Putative phosphatase, domain 2"/>
    <property type="match status" value="1"/>
</dbReference>
<dbReference type="Gene3D" id="3.40.50.1000">
    <property type="entry name" value="HAD superfamily/HAD-like"/>
    <property type="match status" value="1"/>
</dbReference>
<dbReference type="SUPFAM" id="SSF56784">
    <property type="entry name" value="HAD-like"/>
    <property type="match status" value="1"/>
</dbReference>
<dbReference type="InterPro" id="IPR023214">
    <property type="entry name" value="HAD_sf"/>
</dbReference>
<evidence type="ECO:0000256" key="5">
    <source>
        <dbReference type="ARBA" id="ARBA00023277"/>
    </source>
</evidence>
<comment type="similarity">
    <text evidence="2">Belongs to the HAD-like hydrolase superfamily. CbbY/CbbZ/Gph/YieH family.</text>
</comment>
<evidence type="ECO:0000256" key="2">
    <source>
        <dbReference type="ARBA" id="ARBA00006171"/>
    </source>
</evidence>
<keyword evidence="4" id="KW-0460">Magnesium</keyword>
<protein>
    <submittedName>
        <fullName evidence="6">HAD family phosphatase</fullName>
    </submittedName>
</protein>
<dbReference type="InterPro" id="IPR036412">
    <property type="entry name" value="HAD-like_sf"/>
</dbReference>
<dbReference type="InterPro" id="IPR023198">
    <property type="entry name" value="PGP-like_dom2"/>
</dbReference>
<sequence>MRYQAFIFDLNGTIIDDMAFHEEAWFRILNQELGAGMSRSAVSSHMYGKNSELLDRIFGPERFTEAEKQALSLRKEELYQEAYLPHLTLLPGLHSFLEAAAAKGIPMAIGTAAIPFNVDFVLDRLGIRTYFKALVTANDVLKSKPDPETFLSCARLLEVAPSGCLVFEDAPKGAEAAANAGMDAAILTTGHSPEQFGQQENILLFAPDYTDERLLALL</sequence>
<comment type="caution">
    <text evidence="6">The sequence shown here is derived from an EMBL/GenBank/DDBJ whole genome shotgun (WGS) entry which is preliminary data.</text>
</comment>
<organism evidence="6 7">
    <name type="scientific">Niabella pedocola</name>
    <dbReference type="NCBI Taxonomy" id="1752077"/>
    <lineage>
        <taxon>Bacteria</taxon>
        <taxon>Pseudomonadati</taxon>
        <taxon>Bacteroidota</taxon>
        <taxon>Chitinophagia</taxon>
        <taxon>Chitinophagales</taxon>
        <taxon>Chitinophagaceae</taxon>
        <taxon>Niabella</taxon>
    </lineage>
</organism>
<evidence type="ECO:0000256" key="3">
    <source>
        <dbReference type="ARBA" id="ARBA00022723"/>
    </source>
</evidence>
<dbReference type="InterPro" id="IPR051600">
    <property type="entry name" value="Beta-PGM-like"/>
</dbReference>
<dbReference type="PANTHER" id="PTHR46193">
    <property type="entry name" value="6-PHOSPHOGLUCONATE PHOSPHATASE"/>
    <property type="match status" value="1"/>
</dbReference>
<evidence type="ECO:0000313" key="7">
    <source>
        <dbReference type="Proteomes" id="UP001199816"/>
    </source>
</evidence>
<dbReference type="EMBL" id="JAJNEC010000004">
    <property type="protein sequence ID" value="MCD2422293.1"/>
    <property type="molecule type" value="Genomic_DNA"/>
</dbReference>
<reference evidence="6 7" key="1">
    <citation type="submission" date="2021-11" db="EMBL/GenBank/DDBJ databases">
        <title>Genomic of Niabella pedocola.</title>
        <authorList>
            <person name="Wu T."/>
        </authorList>
    </citation>
    <scope>NUCLEOTIDE SEQUENCE [LARGE SCALE GENOMIC DNA]</scope>
    <source>
        <strain evidence="6 7">JCM 31011</strain>
    </source>
</reference>
<dbReference type="InterPro" id="IPR006439">
    <property type="entry name" value="HAD-SF_hydro_IA"/>
</dbReference>
<comment type="cofactor">
    <cofactor evidence="1">
        <name>Mg(2+)</name>
        <dbReference type="ChEBI" id="CHEBI:18420"/>
    </cofactor>
</comment>
<evidence type="ECO:0000256" key="1">
    <source>
        <dbReference type="ARBA" id="ARBA00001946"/>
    </source>
</evidence>
<keyword evidence="5" id="KW-0119">Carbohydrate metabolism</keyword>
<keyword evidence="3" id="KW-0479">Metal-binding</keyword>
<dbReference type="Pfam" id="PF00702">
    <property type="entry name" value="Hydrolase"/>
    <property type="match status" value="1"/>
</dbReference>
<accession>A0ABS8PMG2</accession>
<dbReference type="Proteomes" id="UP001199816">
    <property type="component" value="Unassembled WGS sequence"/>
</dbReference>
<dbReference type="SFLD" id="SFLDG01135">
    <property type="entry name" value="C1.5.6:_HAD__Beta-PGM__Phospha"/>
    <property type="match status" value="1"/>
</dbReference>
<proteinExistence type="inferred from homology"/>
<dbReference type="PANTHER" id="PTHR46193:SF18">
    <property type="entry name" value="HEXITOL PHOSPHATASE B"/>
    <property type="match status" value="1"/>
</dbReference>
<gene>
    <name evidence="6" type="ORF">LQ567_05930</name>
</gene>